<gene>
    <name evidence="12" type="ORF">COLO4_09034</name>
</gene>
<evidence type="ECO:0000256" key="3">
    <source>
        <dbReference type="ARBA" id="ARBA00022617"/>
    </source>
</evidence>
<dbReference type="SUPFAM" id="SSF48264">
    <property type="entry name" value="Cytochrome P450"/>
    <property type="match status" value="1"/>
</dbReference>
<evidence type="ECO:0000256" key="6">
    <source>
        <dbReference type="ARBA" id="ARBA00022989"/>
    </source>
</evidence>
<keyword evidence="7 11" id="KW-0560">Oxidoreductase</keyword>
<keyword evidence="13" id="KW-1185">Reference proteome</keyword>
<dbReference type="Pfam" id="PF00067">
    <property type="entry name" value="p450"/>
    <property type="match status" value="1"/>
</dbReference>
<dbReference type="STRING" id="93759.A0A1R3KDF1"/>
<dbReference type="InterPro" id="IPR017972">
    <property type="entry name" value="Cyt_P450_CS"/>
</dbReference>
<comment type="similarity">
    <text evidence="2 11">Belongs to the cytochrome P450 family.</text>
</comment>
<dbReference type="AlphaFoldDB" id="A0A1R3KDF1"/>
<comment type="caution">
    <text evidence="12">The sequence shown here is derived from an EMBL/GenBank/DDBJ whole genome shotgun (WGS) entry which is preliminary data.</text>
</comment>
<name>A0A1R3KDF1_9ROSI</name>
<dbReference type="Proteomes" id="UP000187203">
    <property type="component" value="Unassembled WGS sequence"/>
</dbReference>
<evidence type="ECO:0000256" key="11">
    <source>
        <dbReference type="RuleBase" id="RU000461"/>
    </source>
</evidence>
<dbReference type="InterPro" id="IPR036396">
    <property type="entry name" value="Cyt_P450_sf"/>
</dbReference>
<dbReference type="GO" id="GO:0005506">
    <property type="term" value="F:iron ion binding"/>
    <property type="evidence" value="ECO:0007669"/>
    <property type="project" value="InterPro"/>
</dbReference>
<evidence type="ECO:0000313" key="12">
    <source>
        <dbReference type="EMBL" id="OMP05117.1"/>
    </source>
</evidence>
<dbReference type="InterPro" id="IPR050651">
    <property type="entry name" value="Plant_Cytochrome_P450_Monoox"/>
</dbReference>
<keyword evidence="4" id="KW-0812">Transmembrane</keyword>
<dbReference type="GO" id="GO:0020037">
    <property type="term" value="F:heme binding"/>
    <property type="evidence" value="ECO:0007669"/>
    <property type="project" value="InterPro"/>
</dbReference>
<keyword evidence="10" id="KW-0472">Membrane</keyword>
<proteinExistence type="inferred from homology"/>
<keyword evidence="9 11" id="KW-0503">Monooxygenase</keyword>
<keyword evidence="3 11" id="KW-0349">Heme</keyword>
<keyword evidence="5 11" id="KW-0479">Metal-binding</keyword>
<accession>A0A1R3KDF1</accession>
<comment type="subcellular location">
    <subcellularLocation>
        <location evidence="1">Membrane</location>
        <topology evidence="1">Single-pass membrane protein</topology>
    </subcellularLocation>
</comment>
<reference evidence="13" key="1">
    <citation type="submission" date="2013-09" db="EMBL/GenBank/DDBJ databases">
        <title>Corchorus olitorius genome sequencing.</title>
        <authorList>
            <person name="Alam M."/>
            <person name="Haque M.S."/>
            <person name="Islam M.S."/>
            <person name="Emdad E.M."/>
            <person name="Islam M.M."/>
            <person name="Ahmed B."/>
            <person name="Halim A."/>
            <person name="Hossen Q.M.M."/>
            <person name="Hossain M.Z."/>
            <person name="Ahmed R."/>
            <person name="Khan M.M."/>
            <person name="Islam R."/>
            <person name="Rashid M.M."/>
            <person name="Khan S.A."/>
            <person name="Rahman M.S."/>
            <person name="Alam M."/>
            <person name="Yahiya A.S."/>
            <person name="Khan M.S."/>
            <person name="Azam M.S."/>
            <person name="Haque T."/>
            <person name="Lashkar M.Z.H."/>
            <person name="Akhand A.I."/>
            <person name="Morshed G."/>
            <person name="Roy S."/>
            <person name="Uddin K.S."/>
            <person name="Rabeya T."/>
            <person name="Hossain A.S."/>
            <person name="Chowdhury A."/>
            <person name="Snigdha A.R."/>
            <person name="Mortoza M.S."/>
            <person name="Matin S.A."/>
            <person name="Hoque S.M.E."/>
            <person name="Islam M.K."/>
            <person name="Roy D.K."/>
            <person name="Haider R."/>
            <person name="Moosa M.M."/>
            <person name="Elias S.M."/>
            <person name="Hasan A.M."/>
            <person name="Jahan S."/>
            <person name="Shafiuddin M."/>
            <person name="Mahmood N."/>
            <person name="Shommy N.S."/>
        </authorList>
    </citation>
    <scope>NUCLEOTIDE SEQUENCE [LARGE SCALE GENOMIC DNA]</scope>
    <source>
        <strain evidence="13">cv. O-4</strain>
    </source>
</reference>
<evidence type="ECO:0000256" key="5">
    <source>
        <dbReference type="ARBA" id="ARBA00022723"/>
    </source>
</evidence>
<dbReference type="GO" id="GO:0004497">
    <property type="term" value="F:monooxygenase activity"/>
    <property type="evidence" value="ECO:0007669"/>
    <property type="project" value="UniProtKB-KW"/>
</dbReference>
<protein>
    <submittedName>
        <fullName evidence="12">Cytochrome P450</fullName>
    </submittedName>
</protein>
<sequence length="75" mass="8197">MPFGLGRRACPGASLAHRLMGLTLGSLIQCFDWERVDGKEIDMMEGIGLTMPKAQPLEALCKARPIVDKAFHKGN</sequence>
<dbReference type="GO" id="GO:0016705">
    <property type="term" value="F:oxidoreductase activity, acting on paired donors, with incorporation or reduction of molecular oxygen"/>
    <property type="evidence" value="ECO:0007669"/>
    <property type="project" value="InterPro"/>
</dbReference>
<evidence type="ECO:0000256" key="10">
    <source>
        <dbReference type="ARBA" id="ARBA00023136"/>
    </source>
</evidence>
<evidence type="ECO:0000256" key="9">
    <source>
        <dbReference type="ARBA" id="ARBA00023033"/>
    </source>
</evidence>
<evidence type="ECO:0000256" key="2">
    <source>
        <dbReference type="ARBA" id="ARBA00010617"/>
    </source>
</evidence>
<evidence type="ECO:0000313" key="13">
    <source>
        <dbReference type="Proteomes" id="UP000187203"/>
    </source>
</evidence>
<evidence type="ECO:0000256" key="8">
    <source>
        <dbReference type="ARBA" id="ARBA00023004"/>
    </source>
</evidence>
<dbReference type="PROSITE" id="PS00086">
    <property type="entry name" value="CYTOCHROME_P450"/>
    <property type="match status" value="1"/>
</dbReference>
<evidence type="ECO:0000256" key="1">
    <source>
        <dbReference type="ARBA" id="ARBA00004167"/>
    </source>
</evidence>
<keyword evidence="6" id="KW-1133">Transmembrane helix</keyword>
<dbReference type="OrthoDB" id="2789670at2759"/>
<dbReference type="Gene3D" id="1.10.630.10">
    <property type="entry name" value="Cytochrome P450"/>
    <property type="match status" value="1"/>
</dbReference>
<evidence type="ECO:0000256" key="7">
    <source>
        <dbReference type="ARBA" id="ARBA00023002"/>
    </source>
</evidence>
<dbReference type="EMBL" id="AWUE01014103">
    <property type="protein sequence ID" value="OMP05117.1"/>
    <property type="molecule type" value="Genomic_DNA"/>
</dbReference>
<dbReference type="PANTHER" id="PTHR47947:SF62">
    <property type="entry name" value="CYTOCHROME P450, FAMILY 81, SUBFAMILY D, POLYPEPTIDE 5"/>
    <property type="match status" value="1"/>
</dbReference>
<dbReference type="PANTHER" id="PTHR47947">
    <property type="entry name" value="CYTOCHROME P450 82C3-RELATED"/>
    <property type="match status" value="1"/>
</dbReference>
<dbReference type="InterPro" id="IPR001128">
    <property type="entry name" value="Cyt_P450"/>
</dbReference>
<evidence type="ECO:0000256" key="4">
    <source>
        <dbReference type="ARBA" id="ARBA00022692"/>
    </source>
</evidence>
<organism evidence="12 13">
    <name type="scientific">Corchorus olitorius</name>
    <dbReference type="NCBI Taxonomy" id="93759"/>
    <lineage>
        <taxon>Eukaryota</taxon>
        <taxon>Viridiplantae</taxon>
        <taxon>Streptophyta</taxon>
        <taxon>Embryophyta</taxon>
        <taxon>Tracheophyta</taxon>
        <taxon>Spermatophyta</taxon>
        <taxon>Magnoliopsida</taxon>
        <taxon>eudicotyledons</taxon>
        <taxon>Gunneridae</taxon>
        <taxon>Pentapetalae</taxon>
        <taxon>rosids</taxon>
        <taxon>malvids</taxon>
        <taxon>Malvales</taxon>
        <taxon>Malvaceae</taxon>
        <taxon>Grewioideae</taxon>
        <taxon>Apeibeae</taxon>
        <taxon>Corchorus</taxon>
    </lineage>
</organism>
<dbReference type="GO" id="GO:0016020">
    <property type="term" value="C:membrane"/>
    <property type="evidence" value="ECO:0007669"/>
    <property type="project" value="UniProtKB-SubCell"/>
</dbReference>
<keyword evidence="8 11" id="KW-0408">Iron</keyword>